<evidence type="ECO:0000256" key="1">
    <source>
        <dbReference type="PROSITE-ProRule" id="PRU00169"/>
    </source>
</evidence>
<evidence type="ECO:0000256" key="2">
    <source>
        <dbReference type="SAM" id="MobiDB-lite"/>
    </source>
</evidence>
<dbReference type="Pfam" id="PF04397">
    <property type="entry name" value="LytTR"/>
    <property type="match status" value="1"/>
</dbReference>
<feature type="compositionally biased region" description="Gly residues" evidence="2">
    <location>
        <begin position="62"/>
        <end position="73"/>
    </location>
</feature>
<dbReference type="PROSITE" id="PS50110">
    <property type="entry name" value="RESPONSE_REGULATORY"/>
    <property type="match status" value="1"/>
</dbReference>
<dbReference type="Proteomes" id="UP000502136">
    <property type="component" value="Chromosome"/>
</dbReference>
<feature type="domain" description="HTH LytTR-type" evidence="4">
    <location>
        <begin position="145"/>
        <end position="251"/>
    </location>
</feature>
<organism evidence="5 6">
    <name type="scientific">Paenibacillus albicereus</name>
    <dbReference type="NCBI Taxonomy" id="2726185"/>
    <lineage>
        <taxon>Bacteria</taxon>
        <taxon>Bacillati</taxon>
        <taxon>Bacillota</taxon>
        <taxon>Bacilli</taxon>
        <taxon>Bacillales</taxon>
        <taxon>Paenibacillaceae</taxon>
        <taxon>Paenibacillus</taxon>
    </lineage>
</organism>
<dbReference type="PANTHER" id="PTHR37299:SF1">
    <property type="entry name" value="STAGE 0 SPORULATION PROTEIN A HOMOLOG"/>
    <property type="match status" value="1"/>
</dbReference>
<sequence>MIVFTTAYDQYAVEAFGVEAVDYLLKPFEEERLREALARLRQRKEAGAASAGNDPSSAGNSRSGGGAGDGMGTGADRTPDRLPVEAAGTDLTAAAPSGFAASPSGAARLPARQEGEADAASLALRPDPIAEREAAAASAPRKARLLVEDGGRRVVLDPALLLYAVKEDKSTRLRMADGSDHSTRQTLQELEERLGHGFFRPHRSYLVNLDQIKEIEPWFNGAYNLVLKHAGDERVPVSRAAAKDMLRLLEGS</sequence>
<evidence type="ECO:0000259" key="3">
    <source>
        <dbReference type="PROSITE" id="PS50110"/>
    </source>
</evidence>
<gene>
    <name evidence="5" type="ORF">HGI30_03655</name>
</gene>
<comment type="caution">
    <text evidence="1">Lacks conserved residue(s) required for the propagation of feature annotation.</text>
</comment>
<dbReference type="InterPro" id="IPR007492">
    <property type="entry name" value="LytTR_DNA-bd_dom"/>
</dbReference>
<dbReference type="GO" id="GO:0000156">
    <property type="term" value="F:phosphorelay response regulator activity"/>
    <property type="evidence" value="ECO:0007669"/>
    <property type="project" value="InterPro"/>
</dbReference>
<dbReference type="GO" id="GO:0003677">
    <property type="term" value="F:DNA binding"/>
    <property type="evidence" value="ECO:0007669"/>
    <property type="project" value="InterPro"/>
</dbReference>
<dbReference type="AlphaFoldDB" id="A0A6H2H3E1"/>
<accession>A0A6H2H3E1</accession>
<feature type="region of interest" description="Disordered" evidence="2">
    <location>
        <begin position="45"/>
        <end position="82"/>
    </location>
</feature>
<dbReference type="InterPro" id="IPR001789">
    <property type="entry name" value="Sig_transdc_resp-reg_receiver"/>
</dbReference>
<dbReference type="EMBL" id="CP051428">
    <property type="protein sequence ID" value="QJC54177.1"/>
    <property type="molecule type" value="Genomic_DNA"/>
</dbReference>
<dbReference type="SMART" id="SM00850">
    <property type="entry name" value="LytTR"/>
    <property type="match status" value="1"/>
</dbReference>
<proteinExistence type="predicted"/>
<dbReference type="InterPro" id="IPR011006">
    <property type="entry name" value="CheY-like_superfamily"/>
</dbReference>
<dbReference type="PROSITE" id="PS50930">
    <property type="entry name" value="HTH_LYTTR"/>
    <property type="match status" value="1"/>
</dbReference>
<evidence type="ECO:0000313" key="5">
    <source>
        <dbReference type="EMBL" id="QJC54177.1"/>
    </source>
</evidence>
<evidence type="ECO:0000313" key="6">
    <source>
        <dbReference type="Proteomes" id="UP000502136"/>
    </source>
</evidence>
<dbReference type="SUPFAM" id="SSF52172">
    <property type="entry name" value="CheY-like"/>
    <property type="match status" value="1"/>
</dbReference>
<feature type="domain" description="Response regulatory" evidence="3">
    <location>
        <begin position="1"/>
        <end position="41"/>
    </location>
</feature>
<dbReference type="PANTHER" id="PTHR37299">
    <property type="entry name" value="TRANSCRIPTIONAL REGULATOR-RELATED"/>
    <property type="match status" value="1"/>
</dbReference>
<dbReference type="InterPro" id="IPR046947">
    <property type="entry name" value="LytR-like"/>
</dbReference>
<reference evidence="5 6" key="1">
    <citation type="submission" date="2020-04" db="EMBL/GenBank/DDBJ databases">
        <title>Novel Paenibacillus strain UniB2 isolated from commercial digestive syrup.</title>
        <authorList>
            <person name="Thorat V."/>
            <person name="Kirdat K."/>
            <person name="Tiwarekar B."/>
            <person name="Yadav A."/>
        </authorList>
    </citation>
    <scope>NUCLEOTIDE SEQUENCE [LARGE SCALE GENOMIC DNA]</scope>
    <source>
        <strain evidence="5 6">UniB2</strain>
    </source>
</reference>
<feature type="region of interest" description="Disordered" evidence="2">
    <location>
        <begin position="94"/>
        <end position="126"/>
    </location>
</feature>
<dbReference type="Gene3D" id="2.40.50.40">
    <property type="match status" value="1"/>
</dbReference>
<name>A0A6H2H3E1_9BACL</name>
<feature type="compositionally biased region" description="Low complexity" evidence="2">
    <location>
        <begin position="94"/>
        <end position="107"/>
    </location>
</feature>
<dbReference type="KEGG" id="palr:HGI30_03655"/>
<evidence type="ECO:0000259" key="4">
    <source>
        <dbReference type="PROSITE" id="PS50930"/>
    </source>
</evidence>
<protein>
    <submittedName>
        <fullName evidence="5">Response regulator transcription factor</fullName>
    </submittedName>
</protein>
<keyword evidence="6" id="KW-1185">Reference proteome</keyword>
<dbReference type="Gene3D" id="2.20.25.10">
    <property type="match status" value="1"/>
</dbReference>
<dbReference type="Gene3D" id="3.40.50.2300">
    <property type="match status" value="1"/>
</dbReference>